<proteinExistence type="predicted"/>
<organism evidence="1 2">
    <name type="scientific">Chlamydomonas reinhardtii</name>
    <name type="common">Chlamydomonas smithii</name>
    <dbReference type="NCBI Taxonomy" id="3055"/>
    <lineage>
        <taxon>Eukaryota</taxon>
        <taxon>Viridiplantae</taxon>
        <taxon>Chlorophyta</taxon>
        <taxon>core chlorophytes</taxon>
        <taxon>Chlorophyceae</taxon>
        <taxon>CS clade</taxon>
        <taxon>Chlamydomonadales</taxon>
        <taxon>Chlamydomonadaceae</taxon>
        <taxon>Chlamydomonas</taxon>
    </lineage>
</organism>
<reference evidence="1 2" key="1">
    <citation type="journal article" date="2007" name="Science">
        <title>The Chlamydomonas genome reveals the evolution of key animal and plant functions.</title>
        <authorList>
            <person name="Merchant S.S."/>
            <person name="Prochnik S.E."/>
            <person name="Vallon O."/>
            <person name="Harris E.H."/>
            <person name="Karpowicz S.J."/>
            <person name="Witman G.B."/>
            <person name="Terry A."/>
            <person name="Salamov A."/>
            <person name="Fritz-Laylin L.K."/>
            <person name="Marechal-Drouard L."/>
            <person name="Marshall W.F."/>
            <person name="Qu L.H."/>
            <person name="Nelson D.R."/>
            <person name="Sanderfoot A.A."/>
            <person name="Spalding M.H."/>
            <person name="Kapitonov V.V."/>
            <person name="Ren Q."/>
            <person name="Ferris P."/>
            <person name="Lindquist E."/>
            <person name="Shapiro H."/>
            <person name="Lucas S.M."/>
            <person name="Grimwood J."/>
            <person name="Schmutz J."/>
            <person name="Cardol P."/>
            <person name="Cerutti H."/>
            <person name="Chanfreau G."/>
            <person name="Chen C.L."/>
            <person name="Cognat V."/>
            <person name="Croft M.T."/>
            <person name="Dent R."/>
            <person name="Dutcher S."/>
            <person name="Fernandez E."/>
            <person name="Fukuzawa H."/>
            <person name="Gonzalez-Ballester D."/>
            <person name="Gonzalez-Halphen D."/>
            <person name="Hallmann A."/>
            <person name="Hanikenne M."/>
            <person name="Hippler M."/>
            <person name="Inwood W."/>
            <person name="Jabbari K."/>
            <person name="Kalanon M."/>
            <person name="Kuras R."/>
            <person name="Lefebvre P.A."/>
            <person name="Lemaire S.D."/>
            <person name="Lobanov A.V."/>
            <person name="Lohr M."/>
            <person name="Manuell A."/>
            <person name="Meier I."/>
            <person name="Mets L."/>
            <person name="Mittag M."/>
            <person name="Mittelmeier T."/>
            <person name="Moroney J.V."/>
            <person name="Moseley J."/>
            <person name="Napoli C."/>
            <person name="Nedelcu A.M."/>
            <person name="Niyogi K."/>
            <person name="Novoselov S.V."/>
            <person name="Paulsen I.T."/>
            <person name="Pazour G."/>
            <person name="Purton S."/>
            <person name="Ral J.P."/>
            <person name="Riano-Pachon D.M."/>
            <person name="Riekhof W."/>
            <person name="Rymarquis L."/>
            <person name="Schroda M."/>
            <person name="Stern D."/>
            <person name="Umen J."/>
            <person name="Willows R."/>
            <person name="Wilson N."/>
            <person name="Zimmer S.L."/>
            <person name="Allmer J."/>
            <person name="Balk J."/>
            <person name="Bisova K."/>
            <person name="Chen C.J."/>
            <person name="Elias M."/>
            <person name="Gendler K."/>
            <person name="Hauser C."/>
            <person name="Lamb M.R."/>
            <person name="Ledford H."/>
            <person name="Long J.C."/>
            <person name="Minagawa J."/>
            <person name="Page M.D."/>
            <person name="Pan J."/>
            <person name="Pootakham W."/>
            <person name="Roje S."/>
            <person name="Rose A."/>
            <person name="Stahlberg E."/>
            <person name="Terauchi A.M."/>
            <person name="Yang P."/>
            <person name="Ball S."/>
            <person name="Bowler C."/>
            <person name="Dieckmann C.L."/>
            <person name="Gladyshev V.N."/>
            <person name="Green P."/>
            <person name="Jorgensen R."/>
            <person name="Mayfield S."/>
            <person name="Mueller-Roeber B."/>
            <person name="Rajamani S."/>
            <person name="Sayre R.T."/>
            <person name="Brokstein P."/>
            <person name="Dubchak I."/>
            <person name="Goodstein D."/>
            <person name="Hornick L."/>
            <person name="Huang Y.W."/>
            <person name="Jhaveri J."/>
            <person name="Luo Y."/>
            <person name="Martinez D."/>
            <person name="Ngau W.C."/>
            <person name="Otillar B."/>
            <person name="Poliakov A."/>
            <person name="Porter A."/>
            <person name="Szajkowski L."/>
            <person name="Werner G."/>
            <person name="Zhou K."/>
            <person name="Grigoriev I.V."/>
            <person name="Rokhsar D.S."/>
            <person name="Grossman A.R."/>
        </authorList>
    </citation>
    <scope>NUCLEOTIDE SEQUENCE [LARGE SCALE GENOMIC DNA]</scope>
    <source>
        <strain evidence="2">CC-503</strain>
    </source>
</reference>
<name>A0A2K3E053_CHLRE</name>
<dbReference type="Gramene" id="PNW86151">
    <property type="protein sequence ID" value="PNW86151"/>
    <property type="gene ID" value="CHLRE_02g075000v5"/>
</dbReference>
<evidence type="ECO:0000313" key="2">
    <source>
        <dbReference type="Proteomes" id="UP000006906"/>
    </source>
</evidence>
<dbReference type="OrthoDB" id="985035at2759"/>
<dbReference type="Proteomes" id="UP000006906">
    <property type="component" value="Chromosome 2"/>
</dbReference>
<dbReference type="InterPro" id="IPR006461">
    <property type="entry name" value="PLAC_motif_containing"/>
</dbReference>
<dbReference type="AlphaFoldDB" id="A0A2K3E053"/>
<accession>A0A2K3E053</accession>
<dbReference type="EMBL" id="CM008963">
    <property type="protein sequence ID" value="PNW86151.1"/>
    <property type="molecule type" value="Genomic_DNA"/>
</dbReference>
<protein>
    <submittedName>
        <fullName evidence="1">Uncharacterized protein</fullName>
    </submittedName>
</protein>
<keyword evidence="2" id="KW-1185">Reference proteome</keyword>
<dbReference type="RefSeq" id="XP_042926765.1">
    <property type="nucleotide sequence ID" value="XM_043059131.1"/>
</dbReference>
<gene>
    <name evidence="1" type="ORF">CHLRE_02g075000v5</name>
</gene>
<evidence type="ECO:0000313" key="1">
    <source>
        <dbReference type="EMBL" id="PNW86151.1"/>
    </source>
</evidence>
<dbReference type="GeneID" id="5727189"/>
<dbReference type="Pfam" id="PF04749">
    <property type="entry name" value="PLAC8"/>
    <property type="match status" value="1"/>
</dbReference>
<sequence>MLTGAENWPRAPALGLLCGAPGGFGTCLYVMCCTPCSYGSLVARLGPEVTCGGSCFGGCCCYTLLSMLGLNCIIHMGVRGHLRNKYGIPGGGCLWRHVHVLLQRVRHLPGDA</sequence>
<dbReference type="ExpressionAtlas" id="A0A2K3E053">
    <property type="expression patterns" value="baseline and differential"/>
</dbReference>